<comment type="caution">
    <text evidence="2">The sequence shown here is derived from an EMBL/GenBank/DDBJ whole genome shotgun (WGS) entry which is preliminary data.</text>
</comment>
<evidence type="ECO:0000256" key="1">
    <source>
        <dbReference type="SAM" id="Phobius"/>
    </source>
</evidence>
<evidence type="ECO:0000313" key="3">
    <source>
        <dbReference type="Proteomes" id="UP001630127"/>
    </source>
</evidence>
<protein>
    <submittedName>
        <fullName evidence="2">Uncharacterized protein</fullName>
    </submittedName>
</protein>
<dbReference type="PANTHER" id="PTHR33116:SF84">
    <property type="entry name" value="RNA-DIRECTED DNA POLYMERASE"/>
    <property type="match status" value="1"/>
</dbReference>
<feature type="transmembrane region" description="Helical" evidence="1">
    <location>
        <begin position="62"/>
        <end position="84"/>
    </location>
</feature>
<dbReference type="PANTHER" id="PTHR33116">
    <property type="entry name" value="REVERSE TRANSCRIPTASE ZINC-BINDING DOMAIN-CONTAINING PROTEIN-RELATED-RELATED"/>
    <property type="match status" value="1"/>
</dbReference>
<keyword evidence="3" id="KW-1185">Reference proteome</keyword>
<accession>A0ABD3AI60</accession>
<keyword evidence="1" id="KW-1133">Transmembrane helix</keyword>
<reference evidence="2 3" key="1">
    <citation type="submission" date="2024-11" db="EMBL/GenBank/DDBJ databases">
        <title>A near-complete genome assembly of Cinchona calisaya.</title>
        <authorList>
            <person name="Lian D.C."/>
            <person name="Zhao X.W."/>
            <person name="Wei L."/>
        </authorList>
    </citation>
    <scope>NUCLEOTIDE SEQUENCE [LARGE SCALE GENOMIC DNA]</scope>
    <source>
        <tissue evidence="2">Nenye</tissue>
    </source>
</reference>
<keyword evidence="1" id="KW-0472">Membrane</keyword>
<evidence type="ECO:0000313" key="2">
    <source>
        <dbReference type="EMBL" id="KAL3529803.1"/>
    </source>
</evidence>
<gene>
    <name evidence="2" type="ORF">ACH5RR_009125</name>
</gene>
<organism evidence="2 3">
    <name type="scientific">Cinchona calisaya</name>
    <dbReference type="NCBI Taxonomy" id="153742"/>
    <lineage>
        <taxon>Eukaryota</taxon>
        <taxon>Viridiplantae</taxon>
        <taxon>Streptophyta</taxon>
        <taxon>Embryophyta</taxon>
        <taxon>Tracheophyta</taxon>
        <taxon>Spermatophyta</taxon>
        <taxon>Magnoliopsida</taxon>
        <taxon>eudicotyledons</taxon>
        <taxon>Gunneridae</taxon>
        <taxon>Pentapetalae</taxon>
        <taxon>asterids</taxon>
        <taxon>lamiids</taxon>
        <taxon>Gentianales</taxon>
        <taxon>Rubiaceae</taxon>
        <taxon>Cinchonoideae</taxon>
        <taxon>Cinchoneae</taxon>
        <taxon>Cinchona</taxon>
    </lineage>
</organism>
<sequence>MVSKKMALTRIRVISRITSFVHKTLPFTYLGCPLHKGRKKKQVFQPMVEKVKQKIVGWKLKMLFLGGKLILIKHVLSSISLYLLTVLTPPKRTLKEIKQCFANFFWGETDFGNRKHWIS</sequence>
<dbReference type="EMBL" id="JBJUIK010000004">
    <property type="protein sequence ID" value="KAL3529803.1"/>
    <property type="molecule type" value="Genomic_DNA"/>
</dbReference>
<proteinExistence type="predicted"/>
<dbReference type="Proteomes" id="UP001630127">
    <property type="component" value="Unassembled WGS sequence"/>
</dbReference>
<name>A0ABD3AI60_9GENT</name>
<keyword evidence="1" id="KW-0812">Transmembrane</keyword>
<dbReference type="AlphaFoldDB" id="A0ABD3AI60"/>